<dbReference type="InterPro" id="IPR000210">
    <property type="entry name" value="BTB/POZ_dom"/>
</dbReference>
<dbReference type="SUPFAM" id="SSF54695">
    <property type="entry name" value="POZ domain"/>
    <property type="match status" value="1"/>
</dbReference>
<feature type="domain" description="BTB" evidence="1">
    <location>
        <begin position="23"/>
        <end position="93"/>
    </location>
</feature>
<organism evidence="2 3">
    <name type="scientific">Mycena alexandri</name>
    <dbReference type="NCBI Taxonomy" id="1745969"/>
    <lineage>
        <taxon>Eukaryota</taxon>
        <taxon>Fungi</taxon>
        <taxon>Dikarya</taxon>
        <taxon>Basidiomycota</taxon>
        <taxon>Agaricomycotina</taxon>
        <taxon>Agaricomycetes</taxon>
        <taxon>Agaricomycetidae</taxon>
        <taxon>Agaricales</taxon>
        <taxon>Marasmiineae</taxon>
        <taxon>Mycenaceae</taxon>
        <taxon>Mycena</taxon>
    </lineage>
</organism>
<dbReference type="Gene3D" id="3.30.710.10">
    <property type="entry name" value="Potassium Channel Kv1.1, Chain A"/>
    <property type="match status" value="1"/>
</dbReference>
<proteinExistence type="predicted"/>
<sequence length="298" mass="34220">MASNPLSPMTPPVRDVRYYFEDGGVIFLCQNVLYKLHKSRLSLKSEFFMEMFELPHNPDPNAGNGQDDDHPISLDESHIENTDFRHLLIFLYDQDDLPNPTSLEFFVSVLRLSTVWRIPSGVKYVKAHLPSHPDFSAAIQLKLSRQYEVDGWAAPAFRTLMELPLDRTTLSDAENMGVIAYYKLAQLKYKVAEFKTALAYHPPDVIHSFGCTDENICSRIWESFWWGGFAKQLLHPDNQKPPAAILLEVDSTKGLLTQMNKICLQNTMEYIWENNPFDEEQVLADAAWADLSDWLFTL</sequence>
<accession>A0AAD6WUB4</accession>
<dbReference type="EMBL" id="JARJCM010000158">
    <property type="protein sequence ID" value="KAJ7025145.1"/>
    <property type="molecule type" value="Genomic_DNA"/>
</dbReference>
<dbReference type="PROSITE" id="PS50097">
    <property type="entry name" value="BTB"/>
    <property type="match status" value="1"/>
</dbReference>
<evidence type="ECO:0000313" key="3">
    <source>
        <dbReference type="Proteomes" id="UP001218188"/>
    </source>
</evidence>
<gene>
    <name evidence="2" type="ORF">C8F04DRAFT_1300529</name>
</gene>
<reference evidence="2" key="1">
    <citation type="submission" date="2023-03" db="EMBL/GenBank/DDBJ databases">
        <title>Massive genome expansion in bonnet fungi (Mycena s.s.) driven by repeated elements and novel gene families across ecological guilds.</title>
        <authorList>
            <consortium name="Lawrence Berkeley National Laboratory"/>
            <person name="Harder C.B."/>
            <person name="Miyauchi S."/>
            <person name="Viragh M."/>
            <person name="Kuo A."/>
            <person name="Thoen E."/>
            <person name="Andreopoulos B."/>
            <person name="Lu D."/>
            <person name="Skrede I."/>
            <person name="Drula E."/>
            <person name="Henrissat B."/>
            <person name="Morin E."/>
            <person name="Kohler A."/>
            <person name="Barry K."/>
            <person name="LaButti K."/>
            <person name="Morin E."/>
            <person name="Salamov A."/>
            <person name="Lipzen A."/>
            <person name="Mereny Z."/>
            <person name="Hegedus B."/>
            <person name="Baldrian P."/>
            <person name="Stursova M."/>
            <person name="Weitz H."/>
            <person name="Taylor A."/>
            <person name="Grigoriev I.V."/>
            <person name="Nagy L.G."/>
            <person name="Martin F."/>
            <person name="Kauserud H."/>
        </authorList>
    </citation>
    <scope>NUCLEOTIDE SEQUENCE</scope>
    <source>
        <strain evidence="2">CBHHK200</strain>
    </source>
</reference>
<dbReference type="Proteomes" id="UP001218188">
    <property type="component" value="Unassembled WGS sequence"/>
</dbReference>
<comment type="caution">
    <text evidence="2">The sequence shown here is derived from an EMBL/GenBank/DDBJ whole genome shotgun (WGS) entry which is preliminary data.</text>
</comment>
<name>A0AAD6WUB4_9AGAR</name>
<dbReference type="AlphaFoldDB" id="A0AAD6WUB4"/>
<evidence type="ECO:0000313" key="2">
    <source>
        <dbReference type="EMBL" id="KAJ7025145.1"/>
    </source>
</evidence>
<protein>
    <recommendedName>
        <fullName evidence="1">BTB domain-containing protein</fullName>
    </recommendedName>
</protein>
<dbReference type="InterPro" id="IPR011333">
    <property type="entry name" value="SKP1/BTB/POZ_sf"/>
</dbReference>
<keyword evidence="3" id="KW-1185">Reference proteome</keyword>
<dbReference type="Pfam" id="PF00651">
    <property type="entry name" value="BTB"/>
    <property type="match status" value="1"/>
</dbReference>
<dbReference type="CDD" id="cd18186">
    <property type="entry name" value="BTB_POZ_ZBTB_KLHL-like"/>
    <property type="match status" value="1"/>
</dbReference>
<evidence type="ECO:0000259" key="1">
    <source>
        <dbReference type="PROSITE" id="PS50097"/>
    </source>
</evidence>
<dbReference type="SMART" id="SM00225">
    <property type="entry name" value="BTB"/>
    <property type="match status" value="1"/>
</dbReference>